<dbReference type="EMBL" id="CP071706">
    <property type="protein sequence ID" value="QWE81216.1"/>
    <property type="molecule type" value="Genomic_DNA"/>
</dbReference>
<reference evidence="1 2" key="2">
    <citation type="journal article" date="2016" name="Front. Microbiol.">
        <title>When Genome-Based Approach Meets the 'Old but Good': Revealing Genes Involved in the Antibacterial Activity of Pseudomonas sp. P482 against Soft Rot Pathogens.</title>
        <authorList>
            <person name="Krzyzanowska D.M."/>
            <person name="Ossowicki A."/>
            <person name="Rajewska M."/>
            <person name="Maciag T."/>
            <person name="Jablonska M."/>
            <person name="Obuchowski M."/>
            <person name="Heeb S."/>
            <person name="Jafra S."/>
        </authorList>
    </citation>
    <scope>NUCLEOTIDE SEQUENCE [LARGE SCALE GENOMIC DNA]</scope>
    <source>
        <strain evidence="1 2">P482</strain>
    </source>
</reference>
<name>A0AAQ0DNZ7_9PSED</name>
<dbReference type="Proteomes" id="UP000027121">
    <property type="component" value="Chromosome"/>
</dbReference>
<dbReference type="AlphaFoldDB" id="A0AAQ0DNZ7"/>
<organism evidence="1 2">
    <name type="scientific">Pseudomonas donghuensis</name>
    <dbReference type="NCBI Taxonomy" id="1163398"/>
    <lineage>
        <taxon>Bacteria</taxon>
        <taxon>Pseudomonadati</taxon>
        <taxon>Pseudomonadota</taxon>
        <taxon>Gammaproteobacteria</taxon>
        <taxon>Pseudomonadales</taxon>
        <taxon>Pseudomonadaceae</taxon>
        <taxon>Pseudomonas</taxon>
    </lineage>
</organism>
<proteinExistence type="predicted"/>
<gene>
    <name evidence="1" type="ORF">BV82_06720</name>
</gene>
<dbReference type="KEGG" id="pdw:BV82_06720"/>
<reference evidence="1 2" key="1">
    <citation type="journal article" date="2014" name="Genome Announc.">
        <title>Genome Sequence of Pseudomonas sp. Strain P482, a Tomato Rhizosphere Isolate with Broad-Spectrum Antimicrobial Activity.</title>
        <authorList>
            <person name="Krzyzanowska D.M."/>
            <person name="Ossowicki A."/>
            <person name="Jafra S."/>
        </authorList>
    </citation>
    <scope>NUCLEOTIDE SEQUENCE [LARGE SCALE GENOMIC DNA]</scope>
    <source>
        <strain evidence="1 2">P482</strain>
    </source>
</reference>
<keyword evidence="2" id="KW-1185">Reference proteome</keyword>
<sequence>MSDRYWFVIAEDGRLIGRLDTVVNQEVPEGAVPVSSKSFEQSLTLQRGQQCYYVNGTVEYRALEGLAAVEQRAWRNSELSRVEWLRNRHRDELDLQRKPTLTVTQFTELLGYMQQLRDWPQAEVFPANEYKPVAPPWIATQTQ</sequence>
<dbReference type="GeneID" id="98281961"/>
<protein>
    <recommendedName>
        <fullName evidence="3">Phage tail protein</fullName>
    </recommendedName>
</protein>
<dbReference type="RefSeq" id="WP_081839617.1">
    <property type="nucleotide sequence ID" value="NZ_CP071706.1"/>
</dbReference>
<accession>A0AAQ0DNZ7</accession>
<evidence type="ECO:0000313" key="2">
    <source>
        <dbReference type="Proteomes" id="UP000027121"/>
    </source>
</evidence>
<evidence type="ECO:0008006" key="3">
    <source>
        <dbReference type="Google" id="ProtNLM"/>
    </source>
</evidence>
<evidence type="ECO:0000313" key="1">
    <source>
        <dbReference type="EMBL" id="QWE81216.1"/>
    </source>
</evidence>